<dbReference type="RefSeq" id="WP_169586000.1">
    <property type="nucleotide sequence ID" value="NZ_VCQU01000003.1"/>
</dbReference>
<organism evidence="3 4">
    <name type="scientific">Antrihabitans stalactiti</name>
    <dbReference type="NCBI Taxonomy" id="2584121"/>
    <lineage>
        <taxon>Bacteria</taxon>
        <taxon>Bacillati</taxon>
        <taxon>Actinomycetota</taxon>
        <taxon>Actinomycetes</taxon>
        <taxon>Mycobacteriales</taxon>
        <taxon>Nocardiaceae</taxon>
        <taxon>Antrihabitans</taxon>
    </lineage>
</organism>
<feature type="compositionally biased region" description="Pro residues" evidence="1">
    <location>
        <begin position="100"/>
        <end position="123"/>
    </location>
</feature>
<name>A0A848KC31_9NOCA</name>
<keyword evidence="4" id="KW-1185">Reference proteome</keyword>
<dbReference type="EMBL" id="VCQU01000003">
    <property type="protein sequence ID" value="NMN95246.1"/>
    <property type="molecule type" value="Genomic_DNA"/>
</dbReference>
<protein>
    <submittedName>
        <fullName evidence="3">Uncharacterized protein</fullName>
    </submittedName>
</protein>
<proteinExistence type="predicted"/>
<accession>A0A848KC31</accession>
<feature type="transmembrane region" description="Helical" evidence="2">
    <location>
        <begin position="6"/>
        <end position="30"/>
    </location>
</feature>
<evidence type="ECO:0000256" key="2">
    <source>
        <dbReference type="SAM" id="Phobius"/>
    </source>
</evidence>
<comment type="caution">
    <text evidence="3">The sequence shown here is derived from an EMBL/GenBank/DDBJ whole genome shotgun (WGS) entry which is preliminary data.</text>
</comment>
<keyword evidence="2" id="KW-0472">Membrane</keyword>
<feature type="compositionally biased region" description="Basic and acidic residues" evidence="1">
    <location>
        <begin position="57"/>
        <end position="79"/>
    </location>
</feature>
<reference evidence="3 4" key="2">
    <citation type="submission" date="2020-06" db="EMBL/GenBank/DDBJ databases">
        <title>Antribacter stalactiti gen. nov., sp. nov., a new member of the family Nacardiaceae isolated from a cave.</title>
        <authorList>
            <person name="Kim I.S."/>
        </authorList>
    </citation>
    <scope>NUCLEOTIDE SEQUENCE [LARGE SCALE GENOMIC DNA]</scope>
    <source>
        <strain evidence="3 4">YC2-7</strain>
    </source>
</reference>
<keyword evidence="2" id="KW-1133">Transmembrane helix</keyword>
<sequence length="158" mass="17334">MTYLLGQMWIWIFIAFVVGLLIGFAIALVFRKKTVDVTEEFVPAMGGYVPPTGGRHQAPEQRYAPDTRAPEPRAPEPRTPEQSFAPEPRAAEQSFAPEVAPLPMPGPSAPPIPDPFTEPPVVAPPARSSTPPILHDENGVTAPGLIYREWPPRPQQPR</sequence>
<evidence type="ECO:0000256" key="1">
    <source>
        <dbReference type="SAM" id="MobiDB-lite"/>
    </source>
</evidence>
<dbReference type="Proteomes" id="UP000535543">
    <property type="component" value="Unassembled WGS sequence"/>
</dbReference>
<keyword evidence="2" id="KW-0812">Transmembrane</keyword>
<evidence type="ECO:0000313" key="3">
    <source>
        <dbReference type="EMBL" id="NMN95246.1"/>
    </source>
</evidence>
<evidence type="ECO:0000313" key="4">
    <source>
        <dbReference type="Proteomes" id="UP000535543"/>
    </source>
</evidence>
<gene>
    <name evidence="3" type="ORF">FGL95_09405</name>
</gene>
<dbReference type="AlphaFoldDB" id="A0A848KC31"/>
<reference evidence="3 4" key="1">
    <citation type="submission" date="2019-05" db="EMBL/GenBank/DDBJ databases">
        <authorList>
            <person name="Lee S.D."/>
        </authorList>
    </citation>
    <scope>NUCLEOTIDE SEQUENCE [LARGE SCALE GENOMIC DNA]</scope>
    <source>
        <strain evidence="3 4">YC2-7</strain>
    </source>
</reference>
<feature type="region of interest" description="Disordered" evidence="1">
    <location>
        <begin position="44"/>
        <end position="158"/>
    </location>
</feature>